<dbReference type="EMBL" id="CP002690">
    <property type="protein sequence ID" value="AEE15304.1"/>
    <property type="molecule type" value="Genomic_DNA"/>
</dbReference>
<reference evidence="1 2" key="1">
    <citation type="submission" date="2011-04" db="EMBL/GenBank/DDBJ databases">
        <title>The complete genome of Thermodesulfobium narugense DSM 14796.</title>
        <authorList>
            <consortium name="US DOE Joint Genome Institute (JGI-PGF)"/>
            <person name="Lucas S."/>
            <person name="Han J."/>
            <person name="Lapidus A."/>
            <person name="Bruce D."/>
            <person name="Goodwin L."/>
            <person name="Pitluck S."/>
            <person name="Peters L."/>
            <person name="Kyrpides N."/>
            <person name="Mavromatis K."/>
            <person name="Pagani I."/>
            <person name="Ivanova N."/>
            <person name="Ovchinnikova G."/>
            <person name="Zhang X."/>
            <person name="Saunders L."/>
            <person name="Detter J.C."/>
            <person name="Tapia R."/>
            <person name="Han C."/>
            <person name="Land M."/>
            <person name="Hauser L."/>
            <person name="Markowitz V."/>
            <person name="Cheng J.-F."/>
            <person name="Hugenholtz P."/>
            <person name="Woyke T."/>
            <person name="Wu D."/>
            <person name="Spring S."/>
            <person name="Schroeder M."/>
            <person name="Brambilla E."/>
            <person name="Klenk H.-P."/>
            <person name="Eisen J.A."/>
        </authorList>
    </citation>
    <scope>NUCLEOTIDE SEQUENCE [LARGE SCALE GENOMIC DNA]</scope>
    <source>
        <strain evidence="1 2">DSM 14796</strain>
    </source>
</reference>
<dbReference type="AlphaFoldDB" id="M1E9H8"/>
<sequence length="118" mass="13724">MPLINCARCNRLFNSLGYDLCPEHVKEEDEMLRKVNEYLRKHPNSSPNEVSEGAQVDEFWILRFIKQGRIKTVSPSGEVDKEALLRQKLGKDLEKVAQELKKETERKKGFHIDEGLKK</sequence>
<dbReference type="STRING" id="747365.Thena_1694"/>
<dbReference type="HOGENOM" id="CLU_2002846_0_0_9"/>
<gene>
    <name evidence="1" type="ORF">Thena_1694</name>
</gene>
<proteinExistence type="predicted"/>
<dbReference type="Proteomes" id="UP000011765">
    <property type="component" value="Chromosome"/>
</dbReference>
<dbReference type="OrthoDB" id="1739831at2"/>
<evidence type="ECO:0000313" key="2">
    <source>
        <dbReference type="Proteomes" id="UP000011765"/>
    </source>
</evidence>
<accession>M1E9H8</accession>
<protein>
    <submittedName>
        <fullName evidence="1">Uncharacterized protein</fullName>
    </submittedName>
</protein>
<dbReference type="KEGG" id="tnr:Thena_1694"/>
<dbReference type="RefSeq" id="WP_013757024.1">
    <property type="nucleotide sequence ID" value="NC_015499.1"/>
</dbReference>
<name>M1E9H8_9BACT</name>
<organism evidence="1 2">
    <name type="scientific">Thermodesulfobium narugense DSM 14796</name>
    <dbReference type="NCBI Taxonomy" id="747365"/>
    <lineage>
        <taxon>Bacteria</taxon>
        <taxon>Pseudomonadati</taxon>
        <taxon>Thermodesulfobiota</taxon>
        <taxon>Thermodesulfobiia</taxon>
        <taxon>Thermodesulfobiales</taxon>
        <taxon>Thermodesulfobiaceae</taxon>
        <taxon>Thermodesulfobium</taxon>
    </lineage>
</organism>
<keyword evidence="2" id="KW-1185">Reference proteome</keyword>
<evidence type="ECO:0000313" key="1">
    <source>
        <dbReference type="EMBL" id="AEE15304.1"/>
    </source>
</evidence>